<keyword evidence="2" id="KW-0732">Signal</keyword>
<dbReference type="PROSITE" id="PS51257">
    <property type="entry name" value="PROKAR_LIPOPROTEIN"/>
    <property type="match status" value="1"/>
</dbReference>
<protein>
    <recommendedName>
        <fullName evidence="5">Lipoprotein</fullName>
    </recommendedName>
</protein>
<proteinExistence type="predicted"/>
<dbReference type="RefSeq" id="WP_318598052.1">
    <property type="nucleotide sequence ID" value="NZ_JAWSTH010000038.1"/>
</dbReference>
<reference evidence="3 4" key="2">
    <citation type="submission" date="2023-10" db="EMBL/GenBank/DDBJ databases">
        <authorList>
            <person name="Han X.F."/>
        </authorList>
    </citation>
    <scope>NUCLEOTIDE SEQUENCE [LARGE SCALE GENOMIC DNA]</scope>
    <source>
        <strain evidence="3 4">KCTC 39840</strain>
    </source>
</reference>
<evidence type="ECO:0000256" key="2">
    <source>
        <dbReference type="SAM" id="SignalP"/>
    </source>
</evidence>
<feature type="region of interest" description="Disordered" evidence="1">
    <location>
        <begin position="24"/>
        <end position="66"/>
    </location>
</feature>
<name>A0ABU4HUK0_9ACTN</name>
<feature type="compositionally biased region" description="Basic and acidic residues" evidence="1">
    <location>
        <begin position="44"/>
        <end position="54"/>
    </location>
</feature>
<feature type="signal peptide" evidence="2">
    <location>
        <begin position="1"/>
        <end position="22"/>
    </location>
</feature>
<sequence>MIRRVLPLLALALVVVVAGCGAGGSGGSGSSTVPAHPADLPPTPRERAAEREAAQRPPAPTCPADAGNCKTAAGRVIALESVDPDGDGDLHLILAGGSITMPGISVLDVNKDLRPKVDPKIGDWAAGAGPVYPGSHRQKQIQVTAVEVWPRR</sequence>
<gene>
    <name evidence="3" type="ORF">R7226_15295</name>
</gene>
<comment type="caution">
    <text evidence="3">The sequence shown here is derived from an EMBL/GenBank/DDBJ whole genome shotgun (WGS) entry which is preliminary data.</text>
</comment>
<evidence type="ECO:0008006" key="5">
    <source>
        <dbReference type="Google" id="ProtNLM"/>
    </source>
</evidence>
<evidence type="ECO:0000313" key="3">
    <source>
        <dbReference type="EMBL" id="MDW5595714.1"/>
    </source>
</evidence>
<organism evidence="3 4">
    <name type="scientific">Conexibacter stalactiti</name>
    <dbReference type="NCBI Taxonomy" id="1940611"/>
    <lineage>
        <taxon>Bacteria</taxon>
        <taxon>Bacillati</taxon>
        <taxon>Actinomycetota</taxon>
        <taxon>Thermoleophilia</taxon>
        <taxon>Solirubrobacterales</taxon>
        <taxon>Conexibacteraceae</taxon>
        <taxon>Conexibacter</taxon>
    </lineage>
</organism>
<keyword evidence="4" id="KW-1185">Reference proteome</keyword>
<reference evidence="4" key="1">
    <citation type="submission" date="2023-07" db="EMBL/GenBank/DDBJ databases">
        <title>Conexibacter stalactiti sp. nov., isolated from stalactites in a lava cave and emended description of the genus Conexibacter.</title>
        <authorList>
            <person name="Lee S.D."/>
        </authorList>
    </citation>
    <scope>NUCLEOTIDE SEQUENCE [LARGE SCALE GENOMIC DNA]</scope>
    <source>
        <strain evidence="4">KCTC 39840</strain>
    </source>
</reference>
<evidence type="ECO:0000313" key="4">
    <source>
        <dbReference type="Proteomes" id="UP001284601"/>
    </source>
</evidence>
<dbReference type="EMBL" id="JAWSTH010000038">
    <property type="protein sequence ID" value="MDW5595714.1"/>
    <property type="molecule type" value="Genomic_DNA"/>
</dbReference>
<accession>A0ABU4HUK0</accession>
<evidence type="ECO:0000256" key="1">
    <source>
        <dbReference type="SAM" id="MobiDB-lite"/>
    </source>
</evidence>
<dbReference type="Proteomes" id="UP001284601">
    <property type="component" value="Unassembled WGS sequence"/>
</dbReference>
<feature type="chain" id="PRO_5046354208" description="Lipoprotein" evidence="2">
    <location>
        <begin position="23"/>
        <end position="152"/>
    </location>
</feature>